<feature type="compositionally biased region" description="Basic and acidic residues" evidence="1">
    <location>
        <begin position="41"/>
        <end position="56"/>
    </location>
</feature>
<feature type="compositionally biased region" description="Acidic residues" evidence="1">
    <location>
        <begin position="110"/>
        <end position="142"/>
    </location>
</feature>
<dbReference type="Proteomes" id="UP000556700">
    <property type="component" value="Unassembled WGS sequence"/>
</dbReference>
<comment type="caution">
    <text evidence="2">The sequence shown here is derived from an EMBL/GenBank/DDBJ whole genome shotgun (WGS) entry which is preliminary data.</text>
</comment>
<gene>
    <name evidence="2" type="ORF">FLACHUCJ7_03146</name>
</gene>
<evidence type="ECO:0000313" key="3">
    <source>
        <dbReference type="Proteomes" id="UP000556700"/>
    </source>
</evidence>
<proteinExistence type="predicted"/>
<organism evidence="2 3">
    <name type="scientific">Flavobacterium chungangense</name>
    <dbReference type="NCBI Taxonomy" id="554283"/>
    <lineage>
        <taxon>Bacteria</taxon>
        <taxon>Pseudomonadati</taxon>
        <taxon>Bacteroidota</taxon>
        <taxon>Flavobacteriia</taxon>
        <taxon>Flavobacteriales</taxon>
        <taxon>Flavobacteriaceae</taxon>
        <taxon>Flavobacterium</taxon>
    </lineage>
</organism>
<feature type="compositionally biased region" description="Basic and acidic residues" evidence="1">
    <location>
        <begin position="143"/>
        <end position="158"/>
    </location>
</feature>
<reference evidence="2 3" key="1">
    <citation type="submission" date="2020-06" db="EMBL/GenBank/DDBJ databases">
        <authorList>
            <person name="Criscuolo A."/>
        </authorList>
    </citation>
    <scope>NUCLEOTIDE SEQUENCE [LARGE SCALE GENOMIC DNA]</scope>
    <source>
        <strain evidence="3">CIP 110025</strain>
    </source>
</reference>
<dbReference type="RefSeq" id="WP_031454697.1">
    <property type="nucleotide sequence ID" value="NZ_CAIJDO010000184.1"/>
</dbReference>
<feature type="compositionally biased region" description="Acidic residues" evidence="1">
    <location>
        <begin position="74"/>
        <end position="91"/>
    </location>
</feature>
<feature type="region of interest" description="Disordered" evidence="1">
    <location>
        <begin position="20"/>
        <end position="158"/>
    </location>
</feature>
<protein>
    <submittedName>
        <fullName evidence="2">Uncharacterized protein</fullName>
    </submittedName>
</protein>
<sequence length="158" mass="18672">MNTIDQNTTDKNVLMNEELYQNNEQRQSNREIAEQGFAVRNGHDPNKPNPDERITNDEDDLDDLNDDFHADRDLEGEDNLDDVDEEIDLDGDERIVNDEFDNPSDSFENTFDETEEDLEEIDQDDEEIKEEDGFEYKEDDIQEEKNEENYPSNDPRKF</sequence>
<accession>A0A6V6Z5L2</accession>
<evidence type="ECO:0000313" key="2">
    <source>
        <dbReference type="EMBL" id="CAD0007071.1"/>
    </source>
</evidence>
<dbReference type="EMBL" id="CAIJDO010000184">
    <property type="protein sequence ID" value="CAD0007071.1"/>
    <property type="molecule type" value="Genomic_DNA"/>
</dbReference>
<dbReference type="AlphaFoldDB" id="A0A6V6Z5L2"/>
<name>A0A6V6Z5L2_9FLAO</name>
<evidence type="ECO:0000256" key="1">
    <source>
        <dbReference type="SAM" id="MobiDB-lite"/>
    </source>
</evidence>
<keyword evidence="3" id="KW-1185">Reference proteome</keyword>